<protein>
    <submittedName>
        <fullName evidence="3">DUF4881 domain-containing protein</fullName>
    </submittedName>
</protein>
<evidence type="ECO:0000256" key="1">
    <source>
        <dbReference type="SAM" id="MobiDB-lite"/>
    </source>
</evidence>
<proteinExistence type="predicted"/>
<accession>A0A7C3UYW7</accession>
<feature type="compositionally biased region" description="Basic and acidic residues" evidence="1">
    <location>
        <begin position="46"/>
        <end position="56"/>
    </location>
</feature>
<evidence type="ECO:0000313" key="3">
    <source>
        <dbReference type="EMBL" id="HGF34998.1"/>
    </source>
</evidence>
<feature type="region of interest" description="Disordered" evidence="1">
    <location>
        <begin position="46"/>
        <end position="75"/>
    </location>
</feature>
<dbReference type="EMBL" id="DTMF01000282">
    <property type="protein sequence ID" value="HGF34998.1"/>
    <property type="molecule type" value="Genomic_DNA"/>
</dbReference>
<organism evidence="3">
    <name type="scientific">Desulfobacca acetoxidans</name>
    <dbReference type="NCBI Taxonomy" id="60893"/>
    <lineage>
        <taxon>Bacteria</taxon>
        <taxon>Pseudomonadati</taxon>
        <taxon>Thermodesulfobacteriota</taxon>
        <taxon>Desulfobaccia</taxon>
        <taxon>Desulfobaccales</taxon>
        <taxon>Desulfobaccaceae</taxon>
        <taxon>Desulfobacca</taxon>
    </lineage>
</organism>
<dbReference type="InterPro" id="IPR032621">
    <property type="entry name" value="DUF4881"/>
</dbReference>
<reference evidence="3" key="1">
    <citation type="journal article" date="2020" name="mSystems">
        <title>Genome- and Community-Level Interaction Insights into Carbon Utilization and Element Cycling Functions of Hydrothermarchaeota in Hydrothermal Sediment.</title>
        <authorList>
            <person name="Zhou Z."/>
            <person name="Liu Y."/>
            <person name="Xu W."/>
            <person name="Pan J."/>
            <person name="Luo Z.H."/>
            <person name="Li M."/>
        </authorList>
    </citation>
    <scope>NUCLEOTIDE SEQUENCE [LARGE SCALE GENOMIC DNA]</scope>
    <source>
        <strain evidence="3">SpSt-897</strain>
    </source>
</reference>
<dbReference type="Pfam" id="PF16222">
    <property type="entry name" value="DUF4881"/>
    <property type="match status" value="1"/>
</dbReference>
<dbReference type="PROSITE" id="PS51257">
    <property type="entry name" value="PROKAR_LIPOPROTEIN"/>
    <property type="match status" value="1"/>
</dbReference>
<gene>
    <name evidence="3" type="ORF">ENW96_11555</name>
</gene>
<feature type="chain" id="PRO_5028338810" evidence="2">
    <location>
        <begin position="20"/>
        <end position="195"/>
    </location>
</feature>
<keyword evidence="2" id="KW-0732">Signal</keyword>
<evidence type="ECO:0000256" key="2">
    <source>
        <dbReference type="SAM" id="SignalP"/>
    </source>
</evidence>
<dbReference type="AlphaFoldDB" id="A0A7C3UYW7"/>
<feature type="signal peptide" evidence="2">
    <location>
        <begin position="1"/>
        <end position="19"/>
    </location>
</feature>
<name>A0A7C3UYW7_9BACT</name>
<comment type="caution">
    <text evidence="3">The sequence shown here is derived from an EMBL/GenBank/DDBJ whole genome shotgun (WGS) entry which is preliminary data.</text>
</comment>
<sequence>MLKKLWCLTLLSLLPLAFGCGDMGKVDQGRVIAFDKAKGTVTLIQDKKGEPGKPDYDTLPPHTYSIPEDPKEMGPEPKAGLRMKLDLDKKVLTIYDPETKAFKNITFEIVEQKTGVGKDDPLVAGKSLPAVDKEKKTLTLYSGRQKLYAVLKLPEEYLDRPVSTWDAGDEVRIYYKEPGKALRLMNISKTDIFKK</sequence>